<feature type="chain" id="PRO_5047316747" description="Probable pectate lyase C" evidence="3">
    <location>
        <begin position="26"/>
        <end position="1035"/>
    </location>
</feature>
<reference evidence="4" key="1">
    <citation type="submission" date="2022-08" db="EMBL/GenBank/DDBJ databases">
        <title>Genome Sequence of the sulphate-reducing bacterium, Pseudodesulfovibrio portus JCM14722.</title>
        <authorList>
            <person name="Kondo R."/>
            <person name="Kataoka T."/>
        </authorList>
    </citation>
    <scope>NUCLEOTIDE SEQUENCE</scope>
    <source>
        <strain evidence="4">JCM 14722</strain>
    </source>
</reference>
<name>A0ABM8AT93_9BACT</name>
<dbReference type="EMBL" id="AP026708">
    <property type="protein sequence ID" value="BDQ34667.1"/>
    <property type="molecule type" value="Genomic_DNA"/>
</dbReference>
<dbReference type="Pfam" id="PF05935">
    <property type="entry name" value="Arylsulfotrans"/>
    <property type="match status" value="1"/>
</dbReference>
<feature type="signal peptide" evidence="3">
    <location>
        <begin position="1"/>
        <end position="25"/>
    </location>
</feature>
<dbReference type="InterPro" id="IPR053143">
    <property type="entry name" value="Arylsulfate_ST"/>
</dbReference>
<dbReference type="InterPro" id="IPR012334">
    <property type="entry name" value="Pectin_lyas_fold"/>
</dbReference>
<protein>
    <recommendedName>
        <fullName evidence="1">Probable pectate lyase C</fullName>
    </recommendedName>
</protein>
<dbReference type="SUPFAM" id="SSF47473">
    <property type="entry name" value="EF-hand"/>
    <property type="match status" value="1"/>
</dbReference>
<sequence>MVMKPHCPLVPVVLVLLLLAGPAHARTLYVNGTGSPGDGSSWASALTNLTDALDQAAPGDQIWVARGVYLPTATADRTATFRLRQGVEVYGGFSGVETELKKRDVEQHPTVLSGDIGVPGVPDDNVYHVVTATQSGVLDGFTVSGGYSANAGWTGRSTLTAAEVASGYHHGMGAGMLIFQAAPEVRHCVFQDNHALIGGGVYVMTSPADAPTAPAAASPRFTDCVFWQNSALGNGGGTANCLRTAPIYVSCVFDSNVADIRGGGMFNDFGAAPRLLNTLLRNNEAESGGGMANDGGARPVLFYSTLTGNRALKSGPAIHQSGGPANVTVLLKTIVWDNLCECPDTRFSSAPPSEIRVRDSVIQGGYAGKSVFRANPGLDRRSETLLNTGYKTDGHRFRGTKLPHRLKDVARHEEAGSLPDFDPAYVATVDPRMLTAPVTPPAPEPAAPPAVETVASPAPRPEAAPAQAAAPMAEPIPAPAPEPAQRAKPEPAAPPASPAPNAIEPEPEAVAVVAPETLAAVPVEPEPQVTRPAPPAPPAVEPQSADQTVKDMDMDGNGCLTINEVDGPLQQHFWRVDGNGDGCLSRAELDQADAMGGKRPRQPVARPAPPAQAAKPKAPAPVAMAPAPRAATPAPQPKQIVAPAASPDGYTLFAPVGGRETYLIDREGNEIKKWTGTDRSSGAAYLLANGNLLRCVSPDKGELKTPFDAPGVRGGIVQEVSPRGQVVWEYAYVNKDVRQHSDIAPMPNGNVLLLAWELKTGSDLAAAGGSVRNHPDGQVWAEHIVEVRKAGPRSGVVVWQWHSWDHLVQDTDRNAPNYASPSRLPRRIDLNHNPQRTPDWHHAESIDYNPVADQIVVSVRNANEIWIIDHSTSSAQAASSEGGVMHRGGDLLFRWGNPATWGGTGRQTLSDPHNAVWITGKRPGDATILLSNTGNTAPAVMEIKPAYYFKSTQLEAKQVWEYADRNRTDRSAEHGSGAQRLENGNTLICDGTGSRMFEVDGKGRTVWEYSHKGDGRLTRATRLAADHPGIRRLLR</sequence>
<feature type="region of interest" description="Disordered" evidence="2">
    <location>
        <begin position="524"/>
        <end position="546"/>
    </location>
</feature>
<gene>
    <name evidence="4" type="ORF">JCM14722_22090</name>
</gene>
<dbReference type="InterPro" id="IPR018247">
    <property type="entry name" value="EF_Hand_1_Ca_BS"/>
</dbReference>
<dbReference type="PROSITE" id="PS00018">
    <property type="entry name" value="EF_HAND_1"/>
    <property type="match status" value="2"/>
</dbReference>
<feature type="region of interest" description="Disordered" evidence="2">
    <location>
        <begin position="593"/>
        <end position="635"/>
    </location>
</feature>
<evidence type="ECO:0000313" key="4">
    <source>
        <dbReference type="EMBL" id="BDQ34667.1"/>
    </source>
</evidence>
<evidence type="ECO:0000256" key="3">
    <source>
        <dbReference type="SAM" id="SignalP"/>
    </source>
</evidence>
<feature type="compositionally biased region" description="Pro residues" evidence="2">
    <location>
        <begin position="438"/>
        <end position="448"/>
    </location>
</feature>
<organism evidence="4 5">
    <name type="scientific">Pseudodesulfovibrio portus</name>
    <dbReference type="NCBI Taxonomy" id="231439"/>
    <lineage>
        <taxon>Bacteria</taxon>
        <taxon>Pseudomonadati</taxon>
        <taxon>Thermodesulfobacteriota</taxon>
        <taxon>Desulfovibrionia</taxon>
        <taxon>Desulfovibrionales</taxon>
        <taxon>Desulfovibrionaceae</taxon>
    </lineage>
</organism>
<accession>A0ABM8AT93</accession>
<keyword evidence="3" id="KW-0732">Signal</keyword>
<evidence type="ECO:0000256" key="2">
    <source>
        <dbReference type="SAM" id="MobiDB-lite"/>
    </source>
</evidence>
<dbReference type="InterPro" id="IPR011992">
    <property type="entry name" value="EF-hand-dom_pair"/>
</dbReference>
<proteinExistence type="predicted"/>
<dbReference type="PANTHER" id="PTHR35340">
    <property type="entry name" value="PQQ ENZYME REPEAT PROTEIN-RELATED"/>
    <property type="match status" value="1"/>
</dbReference>
<feature type="region of interest" description="Disordered" evidence="2">
    <location>
        <begin position="812"/>
        <end position="832"/>
    </location>
</feature>
<feature type="region of interest" description="Disordered" evidence="2">
    <location>
        <begin position="436"/>
        <end position="503"/>
    </location>
</feature>
<feature type="compositionally biased region" description="Low complexity" evidence="2">
    <location>
        <begin position="611"/>
        <end position="635"/>
    </location>
</feature>
<keyword evidence="5" id="KW-1185">Reference proteome</keyword>
<dbReference type="Proteomes" id="UP001061361">
    <property type="component" value="Chromosome"/>
</dbReference>
<dbReference type="RefSeq" id="WP_264981563.1">
    <property type="nucleotide sequence ID" value="NZ_AP026708.1"/>
</dbReference>
<dbReference type="PANTHER" id="PTHR35340:SF5">
    <property type="entry name" value="ASST-DOMAIN-CONTAINING PROTEIN"/>
    <property type="match status" value="1"/>
</dbReference>
<dbReference type="InterPro" id="IPR011050">
    <property type="entry name" value="Pectin_lyase_fold/virulence"/>
</dbReference>
<dbReference type="SUPFAM" id="SSF51126">
    <property type="entry name" value="Pectin lyase-like"/>
    <property type="match status" value="1"/>
</dbReference>
<evidence type="ECO:0000256" key="1">
    <source>
        <dbReference type="ARBA" id="ARBA00016512"/>
    </source>
</evidence>
<feature type="compositionally biased region" description="Low complexity" evidence="2">
    <location>
        <begin position="449"/>
        <end position="473"/>
    </location>
</feature>
<evidence type="ECO:0000313" key="5">
    <source>
        <dbReference type="Proteomes" id="UP001061361"/>
    </source>
</evidence>
<dbReference type="InterPro" id="IPR010262">
    <property type="entry name" value="Arylsulfotransferase_bact"/>
</dbReference>
<dbReference type="SUPFAM" id="SSF63829">
    <property type="entry name" value="Calcium-dependent phosphotriesterase"/>
    <property type="match status" value="1"/>
</dbReference>
<dbReference type="Gene3D" id="2.160.20.10">
    <property type="entry name" value="Single-stranded right-handed beta-helix, Pectin lyase-like"/>
    <property type="match status" value="1"/>
</dbReference>